<dbReference type="OrthoDB" id="3439521at2"/>
<dbReference type="RefSeq" id="WP_009712169.1">
    <property type="nucleotide sequence ID" value="NZ_GG657754.1"/>
</dbReference>
<accession>D9W5Y9</accession>
<feature type="region of interest" description="Disordered" evidence="1">
    <location>
        <begin position="248"/>
        <end position="272"/>
    </location>
</feature>
<sequence>MVFVHHSLLTATFLAPHPALLPRLIERLRHETLRCLQIAEYIPTALLEELIASGDRQLLQGLAAGDNRRAWFDSRRAPAVPGVTRRKDALLRLAALGDPALAKPLFDSEVWELRIAVLTAAAARPDDPDWRLPGGLVDTLLCARGLDEFAFAVCAPFSDVAEWARKHLGERFPPNDQVFVCRRVAKLGGASALRGILEEGSPASVTAGVLRQAVKAQDPIAVFPYDARAFELVDGTYKERLLFPSDLAPASGSGPGPTALPPDERREPAEASDWCVPASRIEELLALDDPETNAKIFLYAQPTDEQRSAILEGRPFAPDAPAGKRLPLSEDLVASIRSNSGGWLWSSYASGHPELARAVLGKYKLLTPARRLALVTALWERSGRDAVQALLDETRFPGRRPKRHPLTYETHRAVQQALNAPDGLGRLRQMLAHAQSPEGQRDFLLSLRSEAQCFNGGKAIVKEMDDQPPWAELIDAHRREPLHEHLLAVLAERQDVPKELRKDCAAALVRLRHPDHTRCRSSEPRTTLGLLRHHPEPHEDWLRLAYRYEELTPTDTLREARPARAVVQHLLGLFPTRLDQSLIRPYRCAHAQARRMAYAQLGTDPDAWAMAARLLPEFEGTFPELLTTAAAVIS</sequence>
<proteinExistence type="predicted"/>
<dbReference type="EMBL" id="GG657754">
    <property type="protein sequence ID" value="EFL20345.1"/>
    <property type="molecule type" value="Genomic_DNA"/>
</dbReference>
<dbReference type="HOGENOM" id="CLU_431419_0_0_11"/>
<keyword evidence="3" id="KW-1185">Reference proteome</keyword>
<evidence type="ECO:0000313" key="3">
    <source>
        <dbReference type="Proteomes" id="UP000003963"/>
    </source>
</evidence>
<evidence type="ECO:0000256" key="1">
    <source>
        <dbReference type="SAM" id="MobiDB-lite"/>
    </source>
</evidence>
<protein>
    <submittedName>
        <fullName evidence="2">LigA protein</fullName>
    </submittedName>
</protein>
<dbReference type="AlphaFoldDB" id="D9W5Y9"/>
<reference evidence="2 3" key="1">
    <citation type="submission" date="2009-02" db="EMBL/GenBank/DDBJ databases">
        <title>Annotation of Streptomyces hygroscopicus strain ATCC 53653.</title>
        <authorList>
            <consortium name="The Broad Institute Genome Sequencing Platform"/>
            <consortium name="Broad Institute Microbial Sequencing Center"/>
            <person name="Fischbach M."/>
            <person name="Godfrey P."/>
            <person name="Ward D."/>
            <person name="Young S."/>
            <person name="Zeng Q."/>
            <person name="Koehrsen M."/>
            <person name="Alvarado L."/>
            <person name="Berlin A.M."/>
            <person name="Bochicchio J."/>
            <person name="Borenstein D."/>
            <person name="Chapman S.B."/>
            <person name="Chen Z."/>
            <person name="Engels R."/>
            <person name="Freedman E."/>
            <person name="Gellesch M."/>
            <person name="Goldberg J."/>
            <person name="Griggs A."/>
            <person name="Gujja S."/>
            <person name="Heilman E.R."/>
            <person name="Heiman D.I."/>
            <person name="Hepburn T.A."/>
            <person name="Howarth C."/>
            <person name="Jen D."/>
            <person name="Larson L."/>
            <person name="Lewis B."/>
            <person name="Mehta T."/>
            <person name="Park D."/>
            <person name="Pearson M."/>
            <person name="Richards J."/>
            <person name="Roberts A."/>
            <person name="Saif S."/>
            <person name="Shea T.D."/>
            <person name="Shenoy N."/>
            <person name="Sisk P."/>
            <person name="Stolte C."/>
            <person name="Sykes S.N."/>
            <person name="Thomson T."/>
            <person name="Walk T."/>
            <person name="White J."/>
            <person name="Yandava C."/>
            <person name="Straight P."/>
            <person name="Clardy J."/>
            <person name="Hung D."/>
            <person name="Kolter R."/>
            <person name="Mekalanos J."/>
            <person name="Walker S."/>
            <person name="Walsh C.T."/>
            <person name="Wieland-Brown L.C."/>
            <person name="Haas B."/>
            <person name="Nusbaum C."/>
            <person name="Birren B."/>
        </authorList>
    </citation>
    <scope>NUCLEOTIDE SEQUENCE [LARGE SCALE GENOMIC DNA]</scope>
    <source>
        <strain evidence="2 3">ATCC 53653</strain>
    </source>
</reference>
<gene>
    <name evidence="2" type="ORF">SSOG_00057</name>
</gene>
<organism evidence="2 3">
    <name type="scientific">Streptomyces himastatinicus ATCC 53653</name>
    <dbReference type="NCBI Taxonomy" id="457427"/>
    <lineage>
        <taxon>Bacteria</taxon>
        <taxon>Bacillati</taxon>
        <taxon>Actinomycetota</taxon>
        <taxon>Actinomycetes</taxon>
        <taxon>Kitasatosporales</taxon>
        <taxon>Streptomycetaceae</taxon>
        <taxon>Streptomyces</taxon>
        <taxon>Streptomyces violaceusniger group</taxon>
    </lineage>
</organism>
<dbReference type="Proteomes" id="UP000003963">
    <property type="component" value="Unassembled WGS sequence"/>
</dbReference>
<name>D9W5Y9_9ACTN</name>
<evidence type="ECO:0000313" key="2">
    <source>
        <dbReference type="EMBL" id="EFL20345.1"/>
    </source>
</evidence>